<keyword evidence="5" id="KW-0378">Hydrolase</keyword>
<protein>
    <recommendedName>
        <fullName evidence="10">Peptidase M43 pregnancy-associated plasma-A domain-containing protein</fullName>
    </recommendedName>
</protein>
<dbReference type="OrthoDB" id="536211at2759"/>
<evidence type="ECO:0000259" key="10">
    <source>
        <dbReference type="Pfam" id="PF05572"/>
    </source>
</evidence>
<keyword evidence="12" id="KW-1185">Reference proteome</keyword>
<dbReference type="PANTHER" id="PTHR47466:SF1">
    <property type="entry name" value="METALLOPROTEASE MEP1 (AFU_ORTHOLOGUE AFUA_1G07730)-RELATED"/>
    <property type="match status" value="1"/>
</dbReference>
<evidence type="ECO:0000256" key="2">
    <source>
        <dbReference type="ARBA" id="ARBA00022670"/>
    </source>
</evidence>
<name>A0A9P6EAQ1_9AGAR</name>
<dbReference type="CDD" id="cd04275">
    <property type="entry name" value="ZnMc_pappalysin_like"/>
    <property type="match status" value="1"/>
</dbReference>
<comment type="caution">
    <text evidence="11">The sequence shown here is derived from an EMBL/GenBank/DDBJ whole genome shotgun (WGS) entry which is preliminary data.</text>
</comment>
<dbReference type="SUPFAM" id="SSF55486">
    <property type="entry name" value="Metalloproteases ('zincins'), catalytic domain"/>
    <property type="match status" value="1"/>
</dbReference>
<dbReference type="InterPro" id="IPR024079">
    <property type="entry name" value="MetalloPept_cat_dom_sf"/>
</dbReference>
<dbReference type="Pfam" id="PF05572">
    <property type="entry name" value="Peptidase_M43"/>
    <property type="match status" value="1"/>
</dbReference>
<proteinExistence type="inferred from homology"/>
<evidence type="ECO:0000256" key="9">
    <source>
        <dbReference type="SAM" id="SignalP"/>
    </source>
</evidence>
<reference evidence="11" key="1">
    <citation type="submission" date="2020-11" db="EMBL/GenBank/DDBJ databases">
        <authorList>
            <consortium name="DOE Joint Genome Institute"/>
            <person name="Ahrendt S."/>
            <person name="Riley R."/>
            <person name="Andreopoulos W."/>
            <person name="Labutti K."/>
            <person name="Pangilinan J."/>
            <person name="Ruiz-Duenas F.J."/>
            <person name="Barrasa J.M."/>
            <person name="Sanchez-Garcia M."/>
            <person name="Camarero S."/>
            <person name="Miyauchi S."/>
            <person name="Serrano A."/>
            <person name="Linde D."/>
            <person name="Babiker R."/>
            <person name="Drula E."/>
            <person name="Ayuso-Fernandez I."/>
            <person name="Pacheco R."/>
            <person name="Padilla G."/>
            <person name="Ferreira P."/>
            <person name="Barriuso J."/>
            <person name="Kellner H."/>
            <person name="Castanera R."/>
            <person name="Alfaro M."/>
            <person name="Ramirez L."/>
            <person name="Pisabarro A.G."/>
            <person name="Kuo A."/>
            <person name="Tritt A."/>
            <person name="Lipzen A."/>
            <person name="He G."/>
            <person name="Yan M."/>
            <person name="Ng V."/>
            <person name="Cullen D."/>
            <person name="Martin F."/>
            <person name="Rosso M.-N."/>
            <person name="Henrissat B."/>
            <person name="Hibbett D."/>
            <person name="Martinez A.T."/>
            <person name="Grigoriev I.V."/>
        </authorList>
    </citation>
    <scope>NUCLEOTIDE SEQUENCE</scope>
    <source>
        <strain evidence="11">CBS 506.95</strain>
    </source>
</reference>
<evidence type="ECO:0000256" key="6">
    <source>
        <dbReference type="ARBA" id="ARBA00022833"/>
    </source>
</evidence>
<organism evidence="11 12">
    <name type="scientific">Crepidotus variabilis</name>
    <dbReference type="NCBI Taxonomy" id="179855"/>
    <lineage>
        <taxon>Eukaryota</taxon>
        <taxon>Fungi</taxon>
        <taxon>Dikarya</taxon>
        <taxon>Basidiomycota</taxon>
        <taxon>Agaricomycotina</taxon>
        <taxon>Agaricomycetes</taxon>
        <taxon>Agaricomycetidae</taxon>
        <taxon>Agaricales</taxon>
        <taxon>Agaricineae</taxon>
        <taxon>Crepidotaceae</taxon>
        <taxon>Crepidotus</taxon>
    </lineage>
</organism>
<dbReference type="EMBL" id="MU157878">
    <property type="protein sequence ID" value="KAF9525893.1"/>
    <property type="molecule type" value="Genomic_DNA"/>
</dbReference>
<evidence type="ECO:0000256" key="8">
    <source>
        <dbReference type="ARBA" id="ARBA00023157"/>
    </source>
</evidence>
<dbReference type="PANTHER" id="PTHR47466">
    <property type="match status" value="1"/>
</dbReference>
<feature type="chain" id="PRO_5040160588" description="Peptidase M43 pregnancy-associated plasma-A domain-containing protein" evidence="9">
    <location>
        <begin position="22"/>
        <end position="297"/>
    </location>
</feature>
<feature type="signal peptide" evidence="9">
    <location>
        <begin position="1"/>
        <end position="21"/>
    </location>
</feature>
<comment type="similarity">
    <text evidence="1">Belongs to the peptidase M43B family.</text>
</comment>
<evidence type="ECO:0000313" key="11">
    <source>
        <dbReference type="EMBL" id="KAF9525893.1"/>
    </source>
</evidence>
<keyword evidence="8" id="KW-1015">Disulfide bond</keyword>
<evidence type="ECO:0000256" key="3">
    <source>
        <dbReference type="ARBA" id="ARBA00022723"/>
    </source>
</evidence>
<evidence type="ECO:0000256" key="7">
    <source>
        <dbReference type="ARBA" id="ARBA00023049"/>
    </source>
</evidence>
<keyword evidence="4 9" id="KW-0732">Signal</keyword>
<dbReference type="AlphaFoldDB" id="A0A9P6EAQ1"/>
<sequence length="297" mass="32668">MVSTTVYFTFLFAALASLVSAVPRPKINDAPPDATAGRRRGCGVHIDQSRVASFEKKYQAHRLPPESENATATLDVYFHVIYANETIEGGFVPDEQIKAQVERLNTDYNTTGIKWNLKDIERIENESWFLGVQPDGEVEAEMKNTHRKGDKAALNVYTAALAEGDAAGILGYATFPMDYEEKPENDGIVLLFSTLPGSNSKQYNMGRTLVHEAGHWAGLYHTFQGGCKGAGDEVDDTPPEESAAYGCMKKRDTCPGDGPDPITNFMDYSDDSCMTGFTPGQAKRMKGQLRTYRGVDI</sequence>
<dbReference type="GO" id="GO:0008237">
    <property type="term" value="F:metallopeptidase activity"/>
    <property type="evidence" value="ECO:0007669"/>
    <property type="project" value="UniProtKB-KW"/>
</dbReference>
<dbReference type="GO" id="GO:0046872">
    <property type="term" value="F:metal ion binding"/>
    <property type="evidence" value="ECO:0007669"/>
    <property type="project" value="UniProtKB-KW"/>
</dbReference>
<keyword evidence="7" id="KW-0482">Metalloprotease</keyword>
<feature type="domain" description="Peptidase M43 pregnancy-associated plasma-A" evidence="10">
    <location>
        <begin position="153"/>
        <end position="289"/>
    </location>
</feature>
<keyword evidence="2" id="KW-0645">Protease</keyword>
<dbReference type="Proteomes" id="UP000807306">
    <property type="component" value="Unassembled WGS sequence"/>
</dbReference>
<evidence type="ECO:0000256" key="5">
    <source>
        <dbReference type="ARBA" id="ARBA00022801"/>
    </source>
</evidence>
<evidence type="ECO:0000313" key="12">
    <source>
        <dbReference type="Proteomes" id="UP000807306"/>
    </source>
</evidence>
<evidence type="ECO:0000256" key="1">
    <source>
        <dbReference type="ARBA" id="ARBA00008721"/>
    </source>
</evidence>
<accession>A0A9P6EAQ1</accession>
<dbReference type="InterPro" id="IPR008754">
    <property type="entry name" value="Peptidase_M43"/>
</dbReference>
<dbReference type="Gene3D" id="3.40.390.10">
    <property type="entry name" value="Collagenase (Catalytic Domain)"/>
    <property type="match status" value="1"/>
</dbReference>
<evidence type="ECO:0000256" key="4">
    <source>
        <dbReference type="ARBA" id="ARBA00022729"/>
    </source>
</evidence>
<keyword evidence="3" id="KW-0479">Metal-binding</keyword>
<gene>
    <name evidence="11" type="ORF">CPB83DRAFT_858797</name>
</gene>
<keyword evidence="6" id="KW-0862">Zinc</keyword>
<dbReference type="GO" id="GO:0006508">
    <property type="term" value="P:proteolysis"/>
    <property type="evidence" value="ECO:0007669"/>
    <property type="project" value="UniProtKB-KW"/>
</dbReference>